<sequence>MHGVGRHDDPVPSHRAVLDAVRAAAPERAEEAMRNLLAKARRDLDTIRED</sequence>
<dbReference type="Proteomes" id="UP001500683">
    <property type="component" value="Unassembled WGS sequence"/>
</dbReference>
<evidence type="ECO:0000313" key="5">
    <source>
        <dbReference type="Proteomes" id="UP001500683"/>
    </source>
</evidence>
<gene>
    <name evidence="4" type="ORF">GCM10022214_33780</name>
</gene>
<proteinExistence type="predicted"/>
<evidence type="ECO:0000256" key="3">
    <source>
        <dbReference type="ARBA" id="ARBA00023163"/>
    </source>
</evidence>
<dbReference type="EMBL" id="BAAAZG010000019">
    <property type="protein sequence ID" value="GAA4074311.1"/>
    <property type="molecule type" value="Genomic_DNA"/>
</dbReference>
<evidence type="ECO:0000256" key="1">
    <source>
        <dbReference type="ARBA" id="ARBA00023015"/>
    </source>
</evidence>
<dbReference type="Gene3D" id="1.20.120.530">
    <property type="entry name" value="GntR ligand-binding domain-like"/>
    <property type="match status" value="1"/>
</dbReference>
<keyword evidence="1" id="KW-0805">Transcription regulation</keyword>
<keyword evidence="5" id="KW-1185">Reference proteome</keyword>
<name>A0ABP7VVD7_9ACTN</name>
<keyword evidence="3" id="KW-0804">Transcription</keyword>
<organism evidence="4 5">
    <name type="scientific">Actinomadura miaoliensis</name>
    <dbReference type="NCBI Taxonomy" id="430685"/>
    <lineage>
        <taxon>Bacteria</taxon>
        <taxon>Bacillati</taxon>
        <taxon>Actinomycetota</taxon>
        <taxon>Actinomycetes</taxon>
        <taxon>Streptosporangiales</taxon>
        <taxon>Thermomonosporaceae</taxon>
        <taxon>Actinomadura</taxon>
    </lineage>
</organism>
<keyword evidence="2" id="KW-0238">DNA-binding</keyword>
<dbReference type="InterPro" id="IPR008920">
    <property type="entry name" value="TF_FadR/GntR_C"/>
</dbReference>
<evidence type="ECO:0000313" key="4">
    <source>
        <dbReference type="EMBL" id="GAA4074311.1"/>
    </source>
</evidence>
<comment type="caution">
    <text evidence="4">The sequence shown here is derived from an EMBL/GenBank/DDBJ whole genome shotgun (WGS) entry which is preliminary data.</text>
</comment>
<evidence type="ECO:0000256" key="2">
    <source>
        <dbReference type="ARBA" id="ARBA00023125"/>
    </source>
</evidence>
<protein>
    <recommendedName>
        <fullName evidence="6">FCD domain-containing protein</fullName>
    </recommendedName>
</protein>
<accession>A0ABP7VVD7</accession>
<reference evidence="5" key="1">
    <citation type="journal article" date="2019" name="Int. J. Syst. Evol. Microbiol.">
        <title>The Global Catalogue of Microorganisms (GCM) 10K type strain sequencing project: providing services to taxonomists for standard genome sequencing and annotation.</title>
        <authorList>
            <consortium name="The Broad Institute Genomics Platform"/>
            <consortium name="The Broad Institute Genome Sequencing Center for Infectious Disease"/>
            <person name="Wu L."/>
            <person name="Ma J."/>
        </authorList>
    </citation>
    <scope>NUCLEOTIDE SEQUENCE [LARGE SCALE GENOMIC DNA]</scope>
    <source>
        <strain evidence="5">JCM 16702</strain>
    </source>
</reference>
<evidence type="ECO:0008006" key="6">
    <source>
        <dbReference type="Google" id="ProtNLM"/>
    </source>
</evidence>
<dbReference type="SUPFAM" id="SSF48008">
    <property type="entry name" value="GntR ligand-binding domain-like"/>
    <property type="match status" value="1"/>
</dbReference>